<organism evidence="4">
    <name type="scientific">Brassica napus</name>
    <name type="common">Rape</name>
    <dbReference type="NCBI Taxonomy" id="3708"/>
    <lineage>
        <taxon>Eukaryota</taxon>
        <taxon>Viridiplantae</taxon>
        <taxon>Streptophyta</taxon>
        <taxon>Embryophyta</taxon>
        <taxon>Tracheophyta</taxon>
        <taxon>Spermatophyta</taxon>
        <taxon>Magnoliopsida</taxon>
        <taxon>eudicotyledons</taxon>
        <taxon>Gunneridae</taxon>
        <taxon>Pentapetalae</taxon>
        <taxon>rosids</taxon>
        <taxon>malvids</taxon>
        <taxon>Brassicales</taxon>
        <taxon>Brassicaceae</taxon>
        <taxon>Brassiceae</taxon>
        <taxon>Brassica</taxon>
    </lineage>
</organism>
<dbReference type="AlphaFoldDB" id="A0A816XI56"/>
<dbReference type="SMR" id="A0A816XI56"/>
<dbReference type="Proteomes" id="UP001295469">
    <property type="component" value="Chromosome A01"/>
</dbReference>
<dbReference type="Gene3D" id="1.20.1280.170">
    <property type="entry name" value="Exocyst complex component Exo70"/>
    <property type="match status" value="1"/>
</dbReference>
<keyword evidence="2" id="KW-0813">Transport</keyword>
<dbReference type="SUPFAM" id="SSF74788">
    <property type="entry name" value="Cullin repeat-like"/>
    <property type="match status" value="1"/>
</dbReference>
<sequence length="60" mass="6777">MDKKQSTWAVPEKDLRDRVCQQIVQAVVPNYGPLVEKDASSSKYVRYTVVALDAQLSLHT</sequence>
<dbReference type="Pfam" id="PF03081">
    <property type="entry name" value="Exo70_C"/>
    <property type="match status" value="1"/>
</dbReference>
<name>A0A816XI56_BRANA</name>
<dbReference type="GO" id="GO:0006887">
    <property type="term" value="P:exocytosis"/>
    <property type="evidence" value="ECO:0007669"/>
    <property type="project" value="InterPro"/>
</dbReference>
<reference evidence="4" key="1">
    <citation type="submission" date="2021-01" db="EMBL/GenBank/DDBJ databases">
        <authorList>
            <consortium name="Genoscope - CEA"/>
            <person name="William W."/>
        </authorList>
    </citation>
    <scope>NUCLEOTIDE SEQUENCE</scope>
</reference>
<feature type="domain" description="Exocyst complex subunit Exo70 C-terminal" evidence="3">
    <location>
        <begin position="3"/>
        <end position="57"/>
    </location>
</feature>
<evidence type="ECO:0000256" key="2">
    <source>
        <dbReference type="ARBA" id="ARBA00022448"/>
    </source>
</evidence>
<comment type="similarity">
    <text evidence="1">Belongs to the EXO70 family.</text>
</comment>
<evidence type="ECO:0000259" key="3">
    <source>
        <dbReference type="Pfam" id="PF03081"/>
    </source>
</evidence>
<proteinExistence type="inferred from homology"/>
<evidence type="ECO:0000313" key="4">
    <source>
        <dbReference type="EMBL" id="CAF2147602.1"/>
    </source>
</evidence>
<dbReference type="InterPro" id="IPR046364">
    <property type="entry name" value="Exo70_C"/>
</dbReference>
<dbReference type="GO" id="GO:0005546">
    <property type="term" value="F:phosphatidylinositol-4,5-bisphosphate binding"/>
    <property type="evidence" value="ECO:0007669"/>
    <property type="project" value="InterPro"/>
</dbReference>
<evidence type="ECO:0000256" key="1">
    <source>
        <dbReference type="ARBA" id="ARBA00006756"/>
    </source>
</evidence>
<dbReference type="GO" id="GO:0000145">
    <property type="term" value="C:exocyst"/>
    <property type="evidence" value="ECO:0007669"/>
    <property type="project" value="InterPro"/>
</dbReference>
<dbReference type="EMBL" id="HG994355">
    <property type="protein sequence ID" value="CAF2147602.1"/>
    <property type="molecule type" value="Genomic_DNA"/>
</dbReference>
<protein>
    <submittedName>
        <fullName evidence="4">(rape) hypothetical protein</fullName>
    </submittedName>
</protein>
<accession>A0A816XI56</accession>
<gene>
    <name evidence="4" type="ORF">DARMORV10_A01P06750.1</name>
</gene>
<dbReference type="InterPro" id="IPR016159">
    <property type="entry name" value="Cullin_repeat-like_dom_sf"/>
</dbReference>